<gene>
    <name evidence="2" type="ORF">QYE76_002396</name>
</gene>
<feature type="compositionally biased region" description="Basic and acidic residues" evidence="1">
    <location>
        <begin position="176"/>
        <end position="200"/>
    </location>
</feature>
<sequence>MMRPKDKGGIGFKDMRLFNQALLAKQAWSLLQQPDNLCAQVLKAKYYPQGLLTDTVFSGNASPTWRGIEYGLELVKKGMIWRIVNGASVRAWRAPWIPRESFLKPITRQGRCRLRWVSDFLNPDGSWNEQLLDRWFLPIDVQEILKIRTSNRNEGDFIAWHHEKLGMFTNQNVDTDKGKQSIDEVKGFSKKGKSIEDRPHIKQKWNPPDEGDTKLNVDGAFSHDG</sequence>
<feature type="compositionally biased region" description="Basic and acidic residues" evidence="1">
    <location>
        <begin position="211"/>
        <end position="225"/>
    </location>
</feature>
<feature type="region of interest" description="Disordered" evidence="1">
    <location>
        <begin position="176"/>
        <end position="225"/>
    </location>
</feature>
<reference evidence="2" key="1">
    <citation type="submission" date="2023-07" db="EMBL/GenBank/DDBJ databases">
        <title>A chromosome-level genome assembly of Lolium multiflorum.</title>
        <authorList>
            <person name="Chen Y."/>
            <person name="Copetti D."/>
            <person name="Kolliker R."/>
            <person name="Studer B."/>
        </authorList>
    </citation>
    <scope>NUCLEOTIDE SEQUENCE</scope>
    <source>
        <strain evidence="2">02402/16</strain>
        <tissue evidence="2">Leaf</tissue>
    </source>
</reference>
<organism evidence="2 3">
    <name type="scientific">Lolium multiflorum</name>
    <name type="common">Italian ryegrass</name>
    <name type="synonym">Lolium perenne subsp. multiflorum</name>
    <dbReference type="NCBI Taxonomy" id="4521"/>
    <lineage>
        <taxon>Eukaryota</taxon>
        <taxon>Viridiplantae</taxon>
        <taxon>Streptophyta</taxon>
        <taxon>Embryophyta</taxon>
        <taxon>Tracheophyta</taxon>
        <taxon>Spermatophyta</taxon>
        <taxon>Magnoliopsida</taxon>
        <taxon>Liliopsida</taxon>
        <taxon>Poales</taxon>
        <taxon>Poaceae</taxon>
        <taxon>BOP clade</taxon>
        <taxon>Pooideae</taxon>
        <taxon>Poodae</taxon>
        <taxon>Poeae</taxon>
        <taxon>Poeae Chloroplast Group 2 (Poeae type)</taxon>
        <taxon>Loliodinae</taxon>
        <taxon>Loliinae</taxon>
        <taxon>Lolium</taxon>
    </lineage>
</organism>
<keyword evidence="3" id="KW-1185">Reference proteome</keyword>
<accession>A0AAD8W0L1</accession>
<evidence type="ECO:0000313" key="3">
    <source>
        <dbReference type="Proteomes" id="UP001231189"/>
    </source>
</evidence>
<evidence type="ECO:0000256" key="1">
    <source>
        <dbReference type="SAM" id="MobiDB-lite"/>
    </source>
</evidence>
<dbReference type="AlphaFoldDB" id="A0AAD8W0L1"/>
<evidence type="ECO:0000313" key="2">
    <source>
        <dbReference type="EMBL" id="KAK1628081.1"/>
    </source>
</evidence>
<dbReference type="EMBL" id="JAUUTY010000005">
    <property type="protein sequence ID" value="KAK1628081.1"/>
    <property type="molecule type" value="Genomic_DNA"/>
</dbReference>
<comment type="caution">
    <text evidence="2">The sequence shown here is derived from an EMBL/GenBank/DDBJ whole genome shotgun (WGS) entry which is preliminary data.</text>
</comment>
<name>A0AAD8W0L1_LOLMU</name>
<proteinExistence type="predicted"/>
<protein>
    <submittedName>
        <fullName evidence="2">Uncharacterized protein</fullName>
    </submittedName>
</protein>
<dbReference type="Proteomes" id="UP001231189">
    <property type="component" value="Unassembled WGS sequence"/>
</dbReference>